<comment type="similarity">
    <text evidence="4">Belongs to the LptA family.</text>
</comment>
<dbReference type="NCBIfam" id="TIGR03002">
    <property type="entry name" value="outer_YhbN_LptA"/>
    <property type="match status" value="1"/>
</dbReference>
<feature type="domain" description="Organic solvent tolerance-like N-terminal" evidence="6">
    <location>
        <begin position="45"/>
        <end position="162"/>
    </location>
</feature>
<dbReference type="Proteomes" id="UP000271590">
    <property type="component" value="Unassembled WGS sequence"/>
</dbReference>
<dbReference type="InterPro" id="IPR014340">
    <property type="entry name" value="LptA"/>
</dbReference>
<dbReference type="AlphaFoldDB" id="A0A3P3EV01"/>
<evidence type="ECO:0000256" key="2">
    <source>
        <dbReference type="ARBA" id="ARBA00022729"/>
    </source>
</evidence>
<reference evidence="8 9" key="2">
    <citation type="submission" date="2018-12" db="EMBL/GenBank/DDBJ databases">
        <title>The genome sequences of strain 502.</title>
        <authorList>
            <person name="Gao J."/>
            <person name="Sun J."/>
        </authorList>
    </citation>
    <scope>NUCLEOTIDE SEQUENCE [LARGE SCALE GENOMIC DNA]</scope>
    <source>
        <strain evidence="8 9">502</strain>
    </source>
</reference>
<keyword evidence="2 4" id="KW-0732">Signal</keyword>
<dbReference type="GO" id="GO:0015920">
    <property type="term" value="P:lipopolysaccharide transport"/>
    <property type="evidence" value="ECO:0007669"/>
    <property type="project" value="UniProtKB-UniRule"/>
</dbReference>
<dbReference type="PANTHER" id="PTHR36504:SF1">
    <property type="entry name" value="LIPOPOLYSACCHARIDE EXPORT SYSTEM PROTEIN LPTA"/>
    <property type="match status" value="1"/>
</dbReference>
<reference evidence="7 10" key="1">
    <citation type="submission" date="2018-11" db="EMBL/GenBank/DDBJ databases">
        <title>The genome of Variovorax sp T529.</title>
        <authorList>
            <person name="Gao J."/>
        </authorList>
    </citation>
    <scope>NUCLEOTIDE SEQUENCE [LARGE SCALE GENOMIC DNA]</scope>
    <source>
        <strain evidence="7 10">T529</strain>
    </source>
</reference>
<evidence type="ECO:0000313" key="7">
    <source>
        <dbReference type="EMBL" id="RRH89178.1"/>
    </source>
</evidence>
<sequence length="239" mass="25215" precursor="true">MTLPFYPHTIPFVRRIGRLAAGALLLAGLASGALAETADRSKPMNIESDAMRYDDLKQTSVFTGNVLVTKGTIIIRGARIDVRQDAEGYQYGVVTAAPGKRAYYKQKRNAPDEWIEGESEVIEYDSRADNVKFIRNAVMRRLIGATPNDESSGALIVYDQSNDTYTVNGSTVPPNTGVNAPSGGRVRTILTPKSATAPAPGASAPTGGRAAPAAAAPQPAPGAGLRSTTTLGGEGERRK</sequence>
<protein>
    <recommendedName>
        <fullName evidence="4">Lipopolysaccharide export system protein LptA</fullName>
    </recommendedName>
</protein>
<dbReference type="InterPro" id="IPR052037">
    <property type="entry name" value="LPS_export_LptA"/>
</dbReference>
<dbReference type="GO" id="GO:0043165">
    <property type="term" value="P:Gram-negative-bacterium-type cell outer membrane assembly"/>
    <property type="evidence" value="ECO:0007669"/>
    <property type="project" value="UniProtKB-UniRule"/>
</dbReference>
<comment type="subcellular location">
    <subcellularLocation>
        <location evidence="4">Periplasm</location>
    </subcellularLocation>
</comment>
<comment type="function">
    <text evidence="4">Involved in the assembly of lipopolysaccharide (LPS). Required for the translocation of LPS from the inner membrane to the outer membrane.</text>
</comment>
<keyword evidence="9" id="KW-1185">Reference proteome</keyword>
<feature type="compositionally biased region" description="Low complexity" evidence="5">
    <location>
        <begin position="195"/>
        <end position="224"/>
    </location>
</feature>
<dbReference type="EMBL" id="RQXU01000005">
    <property type="protein sequence ID" value="RRH89178.1"/>
    <property type="molecule type" value="Genomic_DNA"/>
</dbReference>
<dbReference type="GO" id="GO:0030288">
    <property type="term" value="C:outer membrane-bounded periplasmic space"/>
    <property type="evidence" value="ECO:0007669"/>
    <property type="project" value="TreeGrafter"/>
</dbReference>
<feature type="chain" id="PRO_5018341525" description="Lipopolysaccharide export system protein LptA" evidence="4">
    <location>
        <begin position="36"/>
        <end position="239"/>
    </location>
</feature>
<keyword evidence="3 4" id="KW-0574">Periplasm</keyword>
<gene>
    <name evidence="4 7" type="primary">lptA</name>
    <name evidence="7" type="ORF">EH244_11570</name>
    <name evidence="8" type="ORF">EJO66_14590</name>
</gene>
<dbReference type="RefSeq" id="WP_124958542.1">
    <property type="nucleotide sequence ID" value="NZ_RQXU01000005.1"/>
</dbReference>
<evidence type="ECO:0000313" key="10">
    <source>
        <dbReference type="Proteomes" id="UP000271590"/>
    </source>
</evidence>
<evidence type="ECO:0000256" key="3">
    <source>
        <dbReference type="ARBA" id="ARBA00022764"/>
    </source>
</evidence>
<comment type="subunit">
    <text evidence="4">Component of the lipopolysaccharide transport and assembly complex.</text>
</comment>
<evidence type="ECO:0000256" key="4">
    <source>
        <dbReference type="HAMAP-Rule" id="MF_01914"/>
    </source>
</evidence>
<dbReference type="InterPro" id="IPR005653">
    <property type="entry name" value="OstA-like_N"/>
</dbReference>
<proteinExistence type="inferred from homology"/>
<dbReference type="GO" id="GO:0009279">
    <property type="term" value="C:cell outer membrane"/>
    <property type="evidence" value="ECO:0007669"/>
    <property type="project" value="TreeGrafter"/>
</dbReference>
<keyword evidence="1 4" id="KW-0813">Transport</keyword>
<accession>A0A3P3EV01</accession>
<dbReference type="Gene3D" id="2.60.450.10">
    <property type="entry name" value="Lipopolysaccharide (LPS) transport protein A like domain"/>
    <property type="match status" value="1"/>
</dbReference>
<comment type="caution">
    <text evidence="7">The sequence shown here is derived from an EMBL/GenBank/DDBJ whole genome shotgun (WGS) entry which is preliminary data.</text>
</comment>
<dbReference type="PANTHER" id="PTHR36504">
    <property type="entry name" value="LIPOPOLYSACCHARIDE EXPORT SYSTEM PROTEIN LPTA"/>
    <property type="match status" value="1"/>
</dbReference>
<dbReference type="EMBL" id="RXFQ01000007">
    <property type="protein sequence ID" value="RSZ36484.1"/>
    <property type="molecule type" value="Genomic_DNA"/>
</dbReference>
<evidence type="ECO:0000313" key="9">
    <source>
        <dbReference type="Proteomes" id="UP000271137"/>
    </source>
</evidence>
<organism evidence="7 10">
    <name type="scientific">Variovorax beijingensis</name>
    <dbReference type="NCBI Taxonomy" id="2496117"/>
    <lineage>
        <taxon>Bacteria</taxon>
        <taxon>Pseudomonadati</taxon>
        <taxon>Pseudomonadota</taxon>
        <taxon>Betaproteobacteria</taxon>
        <taxon>Burkholderiales</taxon>
        <taxon>Comamonadaceae</taxon>
        <taxon>Variovorax</taxon>
    </lineage>
</organism>
<evidence type="ECO:0000259" key="6">
    <source>
        <dbReference type="Pfam" id="PF03968"/>
    </source>
</evidence>
<dbReference type="Proteomes" id="UP000271137">
    <property type="component" value="Unassembled WGS sequence"/>
</dbReference>
<feature type="region of interest" description="Disordered" evidence="5">
    <location>
        <begin position="194"/>
        <end position="239"/>
    </location>
</feature>
<dbReference type="GO" id="GO:0017089">
    <property type="term" value="F:glycolipid transfer activity"/>
    <property type="evidence" value="ECO:0007669"/>
    <property type="project" value="TreeGrafter"/>
</dbReference>
<evidence type="ECO:0000256" key="5">
    <source>
        <dbReference type="SAM" id="MobiDB-lite"/>
    </source>
</evidence>
<dbReference type="HAMAP" id="MF_01914">
    <property type="entry name" value="LPS_assembly_LptA"/>
    <property type="match status" value="1"/>
</dbReference>
<dbReference type="Pfam" id="PF03968">
    <property type="entry name" value="LptD_N"/>
    <property type="match status" value="1"/>
</dbReference>
<dbReference type="GO" id="GO:0001530">
    <property type="term" value="F:lipopolysaccharide binding"/>
    <property type="evidence" value="ECO:0007669"/>
    <property type="project" value="InterPro"/>
</dbReference>
<name>A0A3P3EV01_9BURK</name>
<feature type="signal peptide" evidence="4">
    <location>
        <begin position="1"/>
        <end position="35"/>
    </location>
</feature>
<evidence type="ECO:0000313" key="8">
    <source>
        <dbReference type="EMBL" id="RSZ36484.1"/>
    </source>
</evidence>
<evidence type="ECO:0000256" key="1">
    <source>
        <dbReference type="ARBA" id="ARBA00022448"/>
    </source>
</evidence>